<feature type="compositionally biased region" description="Polar residues" evidence="1">
    <location>
        <begin position="32"/>
        <end position="54"/>
    </location>
</feature>
<organism evidence="2 3">
    <name type="scientific">Cirrhinus mrigala</name>
    <name type="common">Mrigala</name>
    <dbReference type="NCBI Taxonomy" id="683832"/>
    <lineage>
        <taxon>Eukaryota</taxon>
        <taxon>Metazoa</taxon>
        <taxon>Chordata</taxon>
        <taxon>Craniata</taxon>
        <taxon>Vertebrata</taxon>
        <taxon>Euteleostomi</taxon>
        <taxon>Actinopterygii</taxon>
        <taxon>Neopterygii</taxon>
        <taxon>Teleostei</taxon>
        <taxon>Ostariophysi</taxon>
        <taxon>Cypriniformes</taxon>
        <taxon>Cyprinidae</taxon>
        <taxon>Labeoninae</taxon>
        <taxon>Labeonini</taxon>
        <taxon>Cirrhinus</taxon>
    </lineage>
</organism>
<feature type="non-terminal residue" evidence="2">
    <location>
        <position position="54"/>
    </location>
</feature>
<dbReference type="EMBL" id="JAMKFB020000002">
    <property type="protein sequence ID" value="KAL0201629.1"/>
    <property type="molecule type" value="Genomic_DNA"/>
</dbReference>
<reference evidence="2 3" key="1">
    <citation type="submission" date="2024-05" db="EMBL/GenBank/DDBJ databases">
        <title>Genome sequencing and assembly of Indian major carp, Cirrhinus mrigala (Hamilton, 1822).</title>
        <authorList>
            <person name="Mohindra V."/>
            <person name="Chowdhury L.M."/>
            <person name="Lal K."/>
            <person name="Jena J.K."/>
        </authorList>
    </citation>
    <scope>NUCLEOTIDE SEQUENCE [LARGE SCALE GENOMIC DNA]</scope>
    <source>
        <strain evidence="2">CM1030</strain>
        <tissue evidence="2">Blood</tissue>
    </source>
</reference>
<evidence type="ECO:0000313" key="3">
    <source>
        <dbReference type="Proteomes" id="UP001529510"/>
    </source>
</evidence>
<evidence type="ECO:0000256" key="1">
    <source>
        <dbReference type="SAM" id="MobiDB-lite"/>
    </source>
</evidence>
<feature type="region of interest" description="Disordered" evidence="1">
    <location>
        <begin position="1"/>
        <end position="54"/>
    </location>
</feature>
<sequence length="54" mass="5926">ADSSPTLQNDNQDTLSGAGGFDVTTKVPFQDPTENSYTYDYEDGTNTMTLDEEE</sequence>
<dbReference type="Proteomes" id="UP001529510">
    <property type="component" value="Unassembled WGS sequence"/>
</dbReference>
<evidence type="ECO:0000313" key="2">
    <source>
        <dbReference type="EMBL" id="KAL0201629.1"/>
    </source>
</evidence>
<protein>
    <submittedName>
        <fullName evidence="2">Uncharacterized protein</fullName>
    </submittedName>
</protein>
<gene>
    <name evidence="2" type="ORF">M9458_004816</name>
</gene>
<feature type="non-terminal residue" evidence="2">
    <location>
        <position position="1"/>
    </location>
</feature>
<proteinExistence type="predicted"/>
<dbReference type="InterPro" id="IPR031500">
    <property type="entry name" value="SNORC"/>
</dbReference>
<accession>A0ABD0RSW7</accession>
<dbReference type="AlphaFoldDB" id="A0ABD0RSW7"/>
<name>A0ABD0RSW7_CIRMR</name>
<comment type="caution">
    <text evidence="2">The sequence shown here is derived from an EMBL/GenBank/DDBJ whole genome shotgun (WGS) entry which is preliminary data.</text>
</comment>
<feature type="compositionally biased region" description="Polar residues" evidence="1">
    <location>
        <begin position="1"/>
        <end position="15"/>
    </location>
</feature>
<dbReference type="Pfam" id="PF15756">
    <property type="entry name" value="DUF4690"/>
    <property type="match status" value="1"/>
</dbReference>
<keyword evidence="3" id="KW-1185">Reference proteome</keyword>